<feature type="chain" id="PRO_5012711175" evidence="6">
    <location>
        <begin position="24"/>
        <end position="245"/>
    </location>
</feature>
<evidence type="ECO:0000256" key="6">
    <source>
        <dbReference type="SAM" id="SignalP"/>
    </source>
</evidence>
<reference evidence="7 8" key="1">
    <citation type="journal article" date="2014" name="Nat. Commun.">
        <title>Klebsormidium flaccidum genome reveals primary factors for plant terrestrial adaptation.</title>
        <authorList>
            <person name="Hori K."/>
            <person name="Maruyama F."/>
            <person name="Fujisawa T."/>
            <person name="Togashi T."/>
            <person name="Yamamoto N."/>
            <person name="Seo M."/>
            <person name="Sato S."/>
            <person name="Yamada T."/>
            <person name="Mori H."/>
            <person name="Tajima N."/>
            <person name="Moriyama T."/>
            <person name="Ikeuchi M."/>
            <person name="Watanabe M."/>
            <person name="Wada H."/>
            <person name="Kobayashi K."/>
            <person name="Saito M."/>
            <person name="Masuda T."/>
            <person name="Sasaki-Sekimoto Y."/>
            <person name="Mashiguchi K."/>
            <person name="Awai K."/>
            <person name="Shimojima M."/>
            <person name="Masuda S."/>
            <person name="Iwai M."/>
            <person name="Nobusawa T."/>
            <person name="Narise T."/>
            <person name="Kondo S."/>
            <person name="Saito H."/>
            <person name="Sato R."/>
            <person name="Murakawa M."/>
            <person name="Ihara Y."/>
            <person name="Oshima-Yamada Y."/>
            <person name="Ohtaka K."/>
            <person name="Satoh M."/>
            <person name="Sonobe K."/>
            <person name="Ishii M."/>
            <person name="Ohtani R."/>
            <person name="Kanamori-Sato M."/>
            <person name="Honoki R."/>
            <person name="Miyazaki D."/>
            <person name="Mochizuki H."/>
            <person name="Umetsu J."/>
            <person name="Higashi K."/>
            <person name="Shibata D."/>
            <person name="Kamiya Y."/>
            <person name="Sato N."/>
            <person name="Nakamura Y."/>
            <person name="Tabata S."/>
            <person name="Ida S."/>
            <person name="Kurokawa K."/>
            <person name="Ohta H."/>
        </authorList>
    </citation>
    <scope>NUCLEOTIDE SEQUENCE [LARGE SCALE GENOMIC DNA]</scope>
    <source>
        <strain evidence="7 8">NIES-2285</strain>
    </source>
</reference>
<dbReference type="Pfam" id="PF03227">
    <property type="entry name" value="GILT"/>
    <property type="match status" value="1"/>
</dbReference>
<dbReference type="Proteomes" id="UP000054558">
    <property type="component" value="Unassembled WGS sequence"/>
</dbReference>
<evidence type="ECO:0000256" key="4">
    <source>
        <dbReference type="ARBA" id="ARBA00022729"/>
    </source>
</evidence>
<sequence>MATMLHIFPYLIIISLFLQCAGAQARLSAKLFEPSVLLSKSSTPSLVNVTLYEEALCPDCAEFITGPLTQMFQNGLSAITTLTIIPYGNAKLIGGSIRCQHGPDECTLDRIEACVIDFYPDTHSWFSFISCVEQQPAASRLELWPQCGVALGLDVIGIQNCADGEKGAELEARNRKLTESLDPPHRFVPWVTVDGAPLYEDLDSFFERICEAYKGTEKPETCARLDGAAGTYPSSRNLQLWGHVE</sequence>
<organism evidence="7 8">
    <name type="scientific">Klebsormidium nitens</name>
    <name type="common">Green alga</name>
    <name type="synonym">Ulothrix nitens</name>
    <dbReference type="NCBI Taxonomy" id="105231"/>
    <lineage>
        <taxon>Eukaryota</taxon>
        <taxon>Viridiplantae</taxon>
        <taxon>Streptophyta</taxon>
        <taxon>Klebsormidiophyceae</taxon>
        <taxon>Klebsormidiales</taxon>
        <taxon>Klebsormidiaceae</taxon>
        <taxon>Klebsormidium</taxon>
    </lineage>
</organism>
<evidence type="ECO:0000256" key="5">
    <source>
        <dbReference type="ARBA" id="ARBA00023180"/>
    </source>
</evidence>
<protein>
    <submittedName>
        <fullName evidence="7">Interferon</fullName>
    </submittedName>
</protein>
<dbReference type="EMBL" id="DF237366">
    <property type="protein sequence ID" value="GAQ88305.1"/>
    <property type="molecule type" value="Genomic_DNA"/>
</dbReference>
<evidence type="ECO:0000313" key="7">
    <source>
        <dbReference type="EMBL" id="GAQ88305.1"/>
    </source>
</evidence>
<dbReference type="GO" id="GO:0016671">
    <property type="term" value="F:oxidoreductase activity, acting on a sulfur group of donors, disulfide as acceptor"/>
    <property type="evidence" value="ECO:0007669"/>
    <property type="project" value="InterPro"/>
</dbReference>
<keyword evidence="3" id="KW-0964">Secreted</keyword>
<dbReference type="OrthoDB" id="958254at2759"/>
<dbReference type="AlphaFoldDB" id="A0A1Y1IBG1"/>
<dbReference type="PANTHER" id="PTHR13234:SF8">
    <property type="entry name" value="GAMMA-INTERFERON-INDUCIBLE LYSOSOMAL THIOL REDUCTASE"/>
    <property type="match status" value="1"/>
</dbReference>
<proteinExistence type="inferred from homology"/>
<dbReference type="OMA" id="SHKEVCF"/>
<evidence type="ECO:0000256" key="1">
    <source>
        <dbReference type="ARBA" id="ARBA00004613"/>
    </source>
</evidence>
<dbReference type="STRING" id="105231.A0A1Y1IBG1"/>
<feature type="signal peptide" evidence="6">
    <location>
        <begin position="1"/>
        <end position="23"/>
    </location>
</feature>
<evidence type="ECO:0000256" key="3">
    <source>
        <dbReference type="ARBA" id="ARBA00022525"/>
    </source>
</evidence>
<comment type="similarity">
    <text evidence="2">Belongs to the GILT family.</text>
</comment>
<keyword evidence="5" id="KW-0325">Glycoprotein</keyword>
<name>A0A1Y1IBG1_KLENI</name>
<keyword evidence="8" id="KW-1185">Reference proteome</keyword>
<keyword evidence="4 6" id="KW-0732">Signal</keyword>
<dbReference type="InterPro" id="IPR004911">
    <property type="entry name" value="Interferon-induced_GILT"/>
</dbReference>
<dbReference type="GO" id="GO:0005576">
    <property type="term" value="C:extracellular region"/>
    <property type="evidence" value="ECO:0007669"/>
    <property type="project" value="UniProtKB-SubCell"/>
</dbReference>
<comment type="subcellular location">
    <subcellularLocation>
        <location evidence="1">Secreted</location>
    </subcellularLocation>
</comment>
<evidence type="ECO:0000313" key="8">
    <source>
        <dbReference type="Proteomes" id="UP000054558"/>
    </source>
</evidence>
<gene>
    <name evidence="7" type="ORF">KFL_004170030</name>
</gene>
<evidence type="ECO:0000256" key="2">
    <source>
        <dbReference type="ARBA" id="ARBA00005679"/>
    </source>
</evidence>
<dbReference type="PANTHER" id="PTHR13234">
    <property type="entry name" value="GAMMA-INTERFERON INDUCIBLE LYSOSOMAL THIOL REDUCTASE GILT"/>
    <property type="match status" value="1"/>
</dbReference>
<accession>A0A1Y1IBG1</accession>
<dbReference type="GO" id="GO:0016491">
    <property type="term" value="F:oxidoreductase activity"/>
    <property type="evidence" value="ECO:0000318"/>
    <property type="project" value="GO_Central"/>
</dbReference>